<keyword evidence="1" id="KW-0812">Transmembrane</keyword>
<dbReference type="RefSeq" id="WP_193119842.1">
    <property type="nucleotide sequence ID" value="NZ_JADBGI010000001.1"/>
</dbReference>
<evidence type="ECO:0000313" key="2">
    <source>
        <dbReference type="EMBL" id="MBE2997178.1"/>
    </source>
</evidence>
<keyword evidence="1" id="KW-0472">Membrane</keyword>
<name>A0ABR9P038_9ACTN</name>
<sequence length="53" mass="5551">MHSRGQHPRRRSSDDGYSTEAVAVTATLVVLALGALALISETVLDWAGSITLG</sequence>
<evidence type="ECO:0000256" key="1">
    <source>
        <dbReference type="SAM" id="Phobius"/>
    </source>
</evidence>
<keyword evidence="1" id="KW-1133">Transmembrane helix</keyword>
<accession>A0ABR9P038</accession>
<keyword evidence="3" id="KW-1185">Reference proteome</keyword>
<dbReference type="EMBL" id="JADBGI010000001">
    <property type="protein sequence ID" value="MBE2997178.1"/>
    <property type="molecule type" value="Genomic_DNA"/>
</dbReference>
<dbReference type="Proteomes" id="UP000806528">
    <property type="component" value="Unassembled WGS sequence"/>
</dbReference>
<organism evidence="2 3">
    <name type="scientific">Nocardiopsis coralli</name>
    <dbReference type="NCBI Taxonomy" id="2772213"/>
    <lineage>
        <taxon>Bacteria</taxon>
        <taxon>Bacillati</taxon>
        <taxon>Actinomycetota</taxon>
        <taxon>Actinomycetes</taxon>
        <taxon>Streptosporangiales</taxon>
        <taxon>Nocardiopsidaceae</taxon>
        <taxon>Nocardiopsis</taxon>
    </lineage>
</organism>
<evidence type="ECO:0000313" key="3">
    <source>
        <dbReference type="Proteomes" id="UP000806528"/>
    </source>
</evidence>
<feature type="transmembrane region" description="Helical" evidence="1">
    <location>
        <begin position="21"/>
        <end position="39"/>
    </location>
</feature>
<proteinExistence type="predicted"/>
<comment type="caution">
    <text evidence="2">The sequence shown here is derived from an EMBL/GenBank/DDBJ whole genome shotgun (WGS) entry which is preliminary data.</text>
</comment>
<gene>
    <name evidence="2" type="ORF">IDM40_00465</name>
</gene>
<protein>
    <submittedName>
        <fullName evidence="2">Uncharacterized protein</fullName>
    </submittedName>
</protein>
<reference evidence="2 3" key="1">
    <citation type="submission" date="2020-09" db="EMBL/GenBank/DDBJ databases">
        <title>Diversity and distribution of actinomycetes associated with coral in the coast of Hainan.</title>
        <authorList>
            <person name="Li F."/>
        </authorList>
    </citation>
    <scope>NUCLEOTIDE SEQUENCE [LARGE SCALE GENOMIC DNA]</scope>
    <source>
        <strain evidence="2 3">HNM0947</strain>
    </source>
</reference>